<keyword evidence="6" id="KW-1185">Reference proteome</keyword>
<evidence type="ECO:0000259" key="4">
    <source>
        <dbReference type="Pfam" id="PF14432"/>
    </source>
</evidence>
<dbReference type="InterPro" id="IPR046960">
    <property type="entry name" value="PPR_At4g14850-like_plant"/>
</dbReference>
<comment type="similarity">
    <text evidence="1">Belongs to the PPR family. PCMP-H subfamily.</text>
</comment>
<dbReference type="InterPro" id="IPR046849">
    <property type="entry name" value="E2_motif"/>
</dbReference>
<dbReference type="OrthoDB" id="185373at2759"/>
<dbReference type="Pfam" id="PF20430">
    <property type="entry name" value="Eplus_motif"/>
    <property type="match status" value="1"/>
</dbReference>
<accession>A0A9D5CS09</accession>
<evidence type="ECO:0000256" key="1">
    <source>
        <dbReference type="ARBA" id="ARBA00006643"/>
    </source>
</evidence>
<dbReference type="GO" id="GO:0003723">
    <property type="term" value="F:RNA binding"/>
    <property type="evidence" value="ECO:0007669"/>
    <property type="project" value="InterPro"/>
</dbReference>
<dbReference type="FunFam" id="1.25.40.10:FF:002148">
    <property type="entry name" value="Pentatricopeptide repeat-containing protein At2g29760, chloroplastic"/>
    <property type="match status" value="1"/>
</dbReference>
<feature type="repeat" description="PPR" evidence="3">
    <location>
        <begin position="189"/>
        <end position="223"/>
    </location>
</feature>
<dbReference type="PANTHER" id="PTHR47926:SF436">
    <property type="entry name" value="PENTATRICOPEPTIDE REPEAT-CONTAINING PROTEIN ELI1, CHLOROPLASTIC-LIKE ISOFORM X2"/>
    <property type="match status" value="1"/>
</dbReference>
<evidence type="ECO:0000313" key="6">
    <source>
        <dbReference type="Proteomes" id="UP001085076"/>
    </source>
</evidence>
<proteinExistence type="inferred from homology"/>
<sequence length="662" mass="74824">MAGIEAPFTANANHACSPPQNLNKHSLARFLDTRCHHSLDLLKQTHAMLIKQFHFQDNYIAGSLIKHYSNPNFNTFTTSFKVFDQVPQPHIFLWNSLIRACIDNKDPYKAILAYRRMVVQGSIPNKYTFPLVLNACTATEAFEEGKQFHGHLVKHGLGGDRYVLSAAIQMYAACGMVAEAKGLLTDGADKACWNAMINGYMKNGEVDAAKELFDIMPDRNIRSWNAMIAGYARNGMVHASKDLFDNMPQRDEVSWSAIITCYVQCGCFTDALEMFRRMLKAGMVLDEFILSSVLTACANVGASEQGRWIHTYVERHFNQLDPVLGTSLVDMYAKCGHLDFALEVFNKMKDKQVFTWNAMISGLAMHGHGRQALNLFSQMQQQENINPNAITFIAVLNACAHTGLVEEGYKHIDSMEKDFGIKPTMEHYGCMVDLLGRAGLFKEAERMINSMPMKPNAAVWGALLGACRIHGNVELGERVANLVLELEPENSGRYALISNIYAKAQKWDDVLKLRKLMKNRGIKTIPGISLIECEGVVHEFIAGDHRHPRAKEIYLKLNEMLNRLKSEQGYAPNTREVMFEIEEEEEKENSVSHHSEKLAIAFGLISSSPEKTIRIIKNLRVCEDCHVAIKLISRLYGREIVVRDRARYHHFKDGNCSCMDYW</sequence>
<dbReference type="GO" id="GO:0008270">
    <property type="term" value="F:zinc ion binding"/>
    <property type="evidence" value="ECO:0007669"/>
    <property type="project" value="InterPro"/>
</dbReference>
<dbReference type="PANTHER" id="PTHR47926">
    <property type="entry name" value="PENTATRICOPEPTIDE REPEAT-CONTAINING PROTEIN"/>
    <property type="match status" value="1"/>
</dbReference>
<reference evidence="5" key="2">
    <citation type="journal article" date="2022" name="Hortic Res">
        <title>The genome of Dioscorea zingiberensis sheds light on the biosynthesis, origin and evolution of the medicinally important diosgenin saponins.</title>
        <authorList>
            <person name="Li Y."/>
            <person name="Tan C."/>
            <person name="Li Z."/>
            <person name="Guo J."/>
            <person name="Li S."/>
            <person name="Chen X."/>
            <person name="Wang C."/>
            <person name="Dai X."/>
            <person name="Yang H."/>
            <person name="Song W."/>
            <person name="Hou L."/>
            <person name="Xu J."/>
            <person name="Tong Z."/>
            <person name="Xu A."/>
            <person name="Yuan X."/>
            <person name="Wang W."/>
            <person name="Yang Q."/>
            <person name="Chen L."/>
            <person name="Sun Z."/>
            <person name="Wang K."/>
            <person name="Pan B."/>
            <person name="Chen J."/>
            <person name="Bao Y."/>
            <person name="Liu F."/>
            <person name="Qi X."/>
            <person name="Gang D.R."/>
            <person name="Wen J."/>
            <person name="Li J."/>
        </authorList>
    </citation>
    <scope>NUCLEOTIDE SEQUENCE</scope>
    <source>
        <strain evidence="5">Dzin_1.0</strain>
    </source>
</reference>
<dbReference type="InterPro" id="IPR046848">
    <property type="entry name" value="E_motif"/>
</dbReference>
<feature type="domain" description="DYW" evidence="4">
    <location>
        <begin position="569"/>
        <end position="662"/>
    </location>
</feature>
<dbReference type="InterPro" id="IPR002885">
    <property type="entry name" value="PPR_rpt"/>
</dbReference>
<organism evidence="5 6">
    <name type="scientific">Dioscorea zingiberensis</name>
    <dbReference type="NCBI Taxonomy" id="325984"/>
    <lineage>
        <taxon>Eukaryota</taxon>
        <taxon>Viridiplantae</taxon>
        <taxon>Streptophyta</taxon>
        <taxon>Embryophyta</taxon>
        <taxon>Tracheophyta</taxon>
        <taxon>Spermatophyta</taxon>
        <taxon>Magnoliopsida</taxon>
        <taxon>Liliopsida</taxon>
        <taxon>Dioscoreales</taxon>
        <taxon>Dioscoreaceae</taxon>
        <taxon>Dioscorea</taxon>
    </lineage>
</organism>
<gene>
    <name evidence="5" type="ORF">J5N97_014115</name>
</gene>
<dbReference type="Pfam" id="PF20431">
    <property type="entry name" value="E_motif"/>
    <property type="match status" value="1"/>
</dbReference>
<comment type="caution">
    <text evidence="5">The sequence shown here is derived from an EMBL/GenBank/DDBJ whole genome shotgun (WGS) entry which is preliminary data.</text>
</comment>
<dbReference type="Pfam" id="PF14432">
    <property type="entry name" value="DYW_deaminase"/>
    <property type="match status" value="1"/>
</dbReference>
<dbReference type="PROSITE" id="PS51375">
    <property type="entry name" value="PPR"/>
    <property type="match status" value="4"/>
</dbReference>
<feature type="repeat" description="PPR" evidence="3">
    <location>
        <begin position="251"/>
        <end position="285"/>
    </location>
</feature>
<dbReference type="GO" id="GO:0009451">
    <property type="term" value="P:RNA modification"/>
    <property type="evidence" value="ECO:0007669"/>
    <property type="project" value="InterPro"/>
</dbReference>
<feature type="repeat" description="PPR" evidence="3">
    <location>
        <begin position="90"/>
        <end position="124"/>
    </location>
</feature>
<evidence type="ECO:0000256" key="3">
    <source>
        <dbReference type="PROSITE-ProRule" id="PRU00708"/>
    </source>
</evidence>
<protein>
    <recommendedName>
        <fullName evidence="4">DYW domain-containing protein</fullName>
    </recommendedName>
</protein>
<dbReference type="InterPro" id="IPR032867">
    <property type="entry name" value="DYW_dom"/>
</dbReference>
<feature type="repeat" description="PPR" evidence="3">
    <location>
        <begin position="321"/>
        <end position="355"/>
    </location>
</feature>
<keyword evidence="2" id="KW-0677">Repeat</keyword>
<dbReference type="Gene3D" id="1.25.40.10">
    <property type="entry name" value="Tetratricopeptide repeat domain"/>
    <property type="match status" value="3"/>
</dbReference>
<evidence type="ECO:0000256" key="2">
    <source>
        <dbReference type="ARBA" id="ARBA00022737"/>
    </source>
</evidence>
<dbReference type="NCBIfam" id="TIGR00756">
    <property type="entry name" value="PPR"/>
    <property type="match status" value="6"/>
</dbReference>
<name>A0A9D5CS09_9LILI</name>
<dbReference type="Proteomes" id="UP001085076">
    <property type="component" value="Miscellaneous, Linkage group lg03"/>
</dbReference>
<dbReference type="InterPro" id="IPR011990">
    <property type="entry name" value="TPR-like_helical_dom_sf"/>
</dbReference>
<reference evidence="5" key="1">
    <citation type="submission" date="2021-03" db="EMBL/GenBank/DDBJ databases">
        <authorList>
            <person name="Li Z."/>
            <person name="Yang C."/>
        </authorList>
    </citation>
    <scope>NUCLEOTIDE SEQUENCE</scope>
    <source>
        <strain evidence="5">Dzin_1.0</strain>
        <tissue evidence="5">Leaf</tissue>
    </source>
</reference>
<dbReference type="Pfam" id="PF01535">
    <property type="entry name" value="PPR"/>
    <property type="match status" value="4"/>
</dbReference>
<dbReference type="FunFam" id="1.25.40.10:FF:000393">
    <property type="entry name" value="Pentatricopeptide repeat-containing protein At1g20230"/>
    <property type="match status" value="1"/>
</dbReference>
<evidence type="ECO:0000313" key="5">
    <source>
        <dbReference type="EMBL" id="KAJ0978641.1"/>
    </source>
</evidence>
<dbReference type="Pfam" id="PF13041">
    <property type="entry name" value="PPR_2"/>
    <property type="match status" value="2"/>
</dbReference>
<dbReference type="EMBL" id="JAGGNH010000003">
    <property type="protein sequence ID" value="KAJ0978641.1"/>
    <property type="molecule type" value="Genomic_DNA"/>
</dbReference>
<dbReference type="AlphaFoldDB" id="A0A9D5CS09"/>